<dbReference type="OrthoDB" id="448954at2759"/>
<reference evidence="8 9" key="1">
    <citation type="journal article" date="2017" name="Nature">
        <title>The Apostasia genome and the evolution of orchids.</title>
        <authorList>
            <person name="Zhang G.Q."/>
            <person name="Liu K.W."/>
            <person name="Li Z."/>
            <person name="Lohaus R."/>
            <person name="Hsiao Y.Y."/>
            <person name="Niu S.C."/>
            <person name="Wang J.Y."/>
            <person name="Lin Y.C."/>
            <person name="Xu Q."/>
            <person name="Chen L.J."/>
            <person name="Yoshida K."/>
            <person name="Fujiwara S."/>
            <person name="Wang Z.W."/>
            <person name="Zhang Y.Q."/>
            <person name="Mitsuda N."/>
            <person name="Wang M."/>
            <person name="Liu G.H."/>
            <person name="Pecoraro L."/>
            <person name="Huang H.X."/>
            <person name="Xiao X.J."/>
            <person name="Lin M."/>
            <person name="Wu X.Y."/>
            <person name="Wu W.L."/>
            <person name="Chen Y.Y."/>
            <person name="Chang S.B."/>
            <person name="Sakamoto S."/>
            <person name="Ohme-Takagi M."/>
            <person name="Yagi M."/>
            <person name="Zeng S.J."/>
            <person name="Shen C.Y."/>
            <person name="Yeh C.M."/>
            <person name="Luo Y.B."/>
            <person name="Tsai W.C."/>
            <person name="Van de Peer Y."/>
            <person name="Liu Z.J."/>
        </authorList>
    </citation>
    <scope>NUCLEOTIDE SEQUENCE [LARGE SCALE GENOMIC DNA]</scope>
    <source>
        <strain evidence="9">cv. Shenzhen</strain>
        <tissue evidence="8">Stem</tissue>
    </source>
</reference>
<dbReference type="Pfam" id="PF07743">
    <property type="entry name" value="HSCB_C"/>
    <property type="match status" value="1"/>
</dbReference>
<keyword evidence="4" id="KW-0963">Cytoplasm</keyword>
<dbReference type="InterPro" id="IPR009073">
    <property type="entry name" value="HscB_oligo_C"/>
</dbReference>
<dbReference type="GO" id="GO:0001671">
    <property type="term" value="F:ATPase activator activity"/>
    <property type="evidence" value="ECO:0007669"/>
    <property type="project" value="InterPro"/>
</dbReference>
<dbReference type="PROSITE" id="PS50076">
    <property type="entry name" value="DNAJ_2"/>
    <property type="match status" value="1"/>
</dbReference>
<dbReference type="GO" id="GO:0051259">
    <property type="term" value="P:protein complex oligomerization"/>
    <property type="evidence" value="ECO:0007669"/>
    <property type="project" value="InterPro"/>
</dbReference>
<protein>
    <recommendedName>
        <fullName evidence="7">J domain-containing protein</fullName>
    </recommendedName>
</protein>
<dbReference type="FunFam" id="1.20.1280.20:FF:000002">
    <property type="entry name" value="HscB mitochondrial iron-sulfur cluster co-chaperone"/>
    <property type="match status" value="1"/>
</dbReference>
<dbReference type="NCBIfam" id="TIGR00714">
    <property type="entry name" value="hscB"/>
    <property type="match status" value="1"/>
</dbReference>
<gene>
    <name evidence="8" type="ORF">AXF42_Ash002292</name>
</gene>
<keyword evidence="6" id="KW-0143">Chaperone</keyword>
<dbReference type="AlphaFoldDB" id="A0A2I0AN36"/>
<dbReference type="PANTHER" id="PTHR14021">
    <property type="entry name" value="IRON-SULFUR CLUSTER CO-CHAPERONE PROTEIN HSCB"/>
    <property type="match status" value="1"/>
</dbReference>
<accession>A0A2I0AN36</accession>
<name>A0A2I0AN36_9ASPA</name>
<comment type="subcellular location">
    <subcellularLocation>
        <location evidence="2">Cytoplasm</location>
    </subcellularLocation>
    <subcellularLocation>
        <location evidence="1">Mitochondrion</location>
    </subcellularLocation>
</comment>
<sequence length="281" mass="32321">MAWWRAMCRRRLSAATVSILRRDLRSCPHLPHGIGFSPPPSRVFSGFVPLSGGHRFAGGLRRIRHLCPFFHSRPWDGSPYSTVSGNGEASACWNCGKPAPPRGPFLSCEACRAVQPVDSSLDYFQIFGLEQRYDMRDENLEGKYKEWQKKLHPDLVHSKSEKEKSHAAEQSARVIDAYRTLSQPLSRALYLLQLAGIHVDEEKIVMDPELLAEMMEIREAVEETNGHKELMKIQCQIQKKLEDWSNIFQEAFNKREFDSAIVATQRMRYYERAVEEIVKKL</sequence>
<dbReference type="STRING" id="1088818.A0A2I0AN36"/>
<evidence type="ECO:0000313" key="9">
    <source>
        <dbReference type="Proteomes" id="UP000236161"/>
    </source>
</evidence>
<feature type="domain" description="J" evidence="7">
    <location>
        <begin position="122"/>
        <end position="194"/>
    </location>
</feature>
<keyword evidence="5" id="KW-0496">Mitochondrion</keyword>
<dbReference type="InterPro" id="IPR036386">
    <property type="entry name" value="HscB_C_sf"/>
</dbReference>
<evidence type="ECO:0000256" key="3">
    <source>
        <dbReference type="ARBA" id="ARBA00010476"/>
    </source>
</evidence>
<dbReference type="SMART" id="SM00271">
    <property type="entry name" value="DnaJ"/>
    <property type="match status" value="1"/>
</dbReference>
<dbReference type="GO" id="GO:0005783">
    <property type="term" value="C:endoplasmic reticulum"/>
    <property type="evidence" value="ECO:0007669"/>
    <property type="project" value="UniProtKB-ARBA"/>
</dbReference>
<evidence type="ECO:0000259" key="7">
    <source>
        <dbReference type="PROSITE" id="PS50076"/>
    </source>
</evidence>
<dbReference type="CDD" id="cd06257">
    <property type="entry name" value="DnaJ"/>
    <property type="match status" value="1"/>
</dbReference>
<dbReference type="Gene3D" id="1.10.287.110">
    <property type="entry name" value="DnaJ domain"/>
    <property type="match status" value="1"/>
</dbReference>
<dbReference type="SUPFAM" id="SSF46565">
    <property type="entry name" value="Chaperone J-domain"/>
    <property type="match status" value="1"/>
</dbReference>
<evidence type="ECO:0000256" key="2">
    <source>
        <dbReference type="ARBA" id="ARBA00004496"/>
    </source>
</evidence>
<proteinExistence type="inferred from homology"/>
<dbReference type="EMBL" id="KZ451969">
    <property type="protein sequence ID" value="PKA56988.1"/>
    <property type="molecule type" value="Genomic_DNA"/>
</dbReference>
<evidence type="ECO:0000256" key="5">
    <source>
        <dbReference type="ARBA" id="ARBA00023128"/>
    </source>
</evidence>
<evidence type="ECO:0000313" key="8">
    <source>
        <dbReference type="EMBL" id="PKA56988.1"/>
    </source>
</evidence>
<keyword evidence="9" id="KW-1185">Reference proteome</keyword>
<dbReference type="InterPro" id="IPR004640">
    <property type="entry name" value="HscB"/>
</dbReference>
<dbReference type="InterPro" id="IPR001623">
    <property type="entry name" value="DnaJ_domain"/>
</dbReference>
<comment type="similarity">
    <text evidence="3">Belongs to the HscB family.</text>
</comment>
<evidence type="ECO:0000256" key="1">
    <source>
        <dbReference type="ARBA" id="ARBA00004173"/>
    </source>
</evidence>
<dbReference type="GO" id="GO:0051087">
    <property type="term" value="F:protein-folding chaperone binding"/>
    <property type="evidence" value="ECO:0007669"/>
    <property type="project" value="InterPro"/>
</dbReference>
<dbReference type="SUPFAM" id="SSF47144">
    <property type="entry name" value="HSC20 (HSCB), C-terminal oligomerisation domain"/>
    <property type="match status" value="1"/>
</dbReference>
<evidence type="ECO:0000256" key="6">
    <source>
        <dbReference type="ARBA" id="ARBA00023186"/>
    </source>
</evidence>
<dbReference type="InterPro" id="IPR036869">
    <property type="entry name" value="J_dom_sf"/>
</dbReference>
<dbReference type="GO" id="GO:0044571">
    <property type="term" value="P:[2Fe-2S] cluster assembly"/>
    <property type="evidence" value="ECO:0007669"/>
    <property type="project" value="InterPro"/>
</dbReference>
<dbReference type="Proteomes" id="UP000236161">
    <property type="component" value="Unassembled WGS sequence"/>
</dbReference>
<dbReference type="Pfam" id="PF00226">
    <property type="entry name" value="DnaJ"/>
    <property type="match status" value="1"/>
</dbReference>
<evidence type="ECO:0000256" key="4">
    <source>
        <dbReference type="ARBA" id="ARBA00022490"/>
    </source>
</evidence>
<dbReference type="FunFam" id="1.10.287.110:FF:000082">
    <property type="entry name" value="Iron-sulfur cluster co-chaperone protein HscB, mitochondrial"/>
    <property type="match status" value="1"/>
</dbReference>
<dbReference type="GO" id="GO:0005739">
    <property type="term" value="C:mitochondrion"/>
    <property type="evidence" value="ECO:0007669"/>
    <property type="project" value="UniProtKB-SubCell"/>
</dbReference>
<dbReference type="PANTHER" id="PTHR14021:SF15">
    <property type="entry name" value="IRON-SULFUR CLUSTER CO-CHAPERONE PROTEIN HSCB"/>
    <property type="match status" value="1"/>
</dbReference>
<organism evidence="8 9">
    <name type="scientific">Apostasia shenzhenica</name>
    <dbReference type="NCBI Taxonomy" id="1088818"/>
    <lineage>
        <taxon>Eukaryota</taxon>
        <taxon>Viridiplantae</taxon>
        <taxon>Streptophyta</taxon>
        <taxon>Embryophyta</taxon>
        <taxon>Tracheophyta</taxon>
        <taxon>Spermatophyta</taxon>
        <taxon>Magnoliopsida</taxon>
        <taxon>Liliopsida</taxon>
        <taxon>Asparagales</taxon>
        <taxon>Orchidaceae</taxon>
        <taxon>Apostasioideae</taxon>
        <taxon>Apostasia</taxon>
    </lineage>
</organism>
<dbReference type="Gene3D" id="1.20.1280.20">
    <property type="entry name" value="HscB, C-terminal domain"/>
    <property type="match status" value="1"/>
</dbReference>